<accession>A0A830E5L8</accession>
<reference evidence="2" key="1">
    <citation type="journal article" date="2014" name="Int. J. Syst. Evol. Microbiol.">
        <title>Complete genome sequence of Corynebacterium casei LMG S-19264T (=DSM 44701T), isolated from a smear-ripened cheese.</title>
        <authorList>
            <consortium name="US DOE Joint Genome Institute (JGI-PGF)"/>
            <person name="Walter F."/>
            <person name="Albersmeier A."/>
            <person name="Kalinowski J."/>
            <person name="Ruckert C."/>
        </authorList>
    </citation>
    <scope>NUCLEOTIDE SEQUENCE</scope>
    <source>
        <strain evidence="2">JCM 11219</strain>
    </source>
</reference>
<gene>
    <name evidence="2" type="ORF">GCM10007112_08080</name>
    <name evidence="1" type="ORF">Vsou_05890</name>
</gene>
<evidence type="ECO:0008006" key="5">
    <source>
        <dbReference type="Google" id="ProtNLM"/>
    </source>
</evidence>
<keyword evidence="4" id="KW-1185">Reference proteome</keyword>
<evidence type="ECO:0000313" key="4">
    <source>
        <dbReference type="Proteomes" id="UP001060771"/>
    </source>
</evidence>
<dbReference type="Proteomes" id="UP000657075">
    <property type="component" value="Unassembled WGS sequence"/>
</dbReference>
<evidence type="ECO:0000313" key="3">
    <source>
        <dbReference type="Proteomes" id="UP000657075"/>
    </source>
</evidence>
<dbReference type="GeneID" id="76206144"/>
<name>A0A830E5L8_9CREN</name>
<dbReference type="RefSeq" id="WP_188602783.1">
    <property type="nucleotide sequence ID" value="NZ_AP026830.1"/>
</dbReference>
<dbReference type="EMBL" id="AP026830">
    <property type="protein sequence ID" value="BDR91496.1"/>
    <property type="molecule type" value="Genomic_DNA"/>
</dbReference>
<proteinExistence type="predicted"/>
<protein>
    <recommendedName>
        <fullName evidence="5">DsrE family protein</fullName>
    </recommendedName>
</protein>
<dbReference type="AlphaFoldDB" id="A0A830E5L8"/>
<dbReference type="SUPFAM" id="SSF75169">
    <property type="entry name" value="DsrEFH-like"/>
    <property type="match status" value="1"/>
</dbReference>
<reference evidence="2" key="2">
    <citation type="submission" date="2020-09" db="EMBL/GenBank/DDBJ databases">
        <authorList>
            <person name="Sun Q."/>
            <person name="Ohkuma M."/>
        </authorList>
    </citation>
    <scope>NUCLEOTIDE SEQUENCE</scope>
    <source>
        <strain evidence="2">JCM 11219</strain>
    </source>
</reference>
<sequence length="123" mass="13681">MGKYAFVILCNPDDLSESIKAAHALHYAVQLKRKGHDVLVYFDGLGSRIPIASANSPYKGLKPAYDEAYREGLIYGVCGYCASPPHLNIRDSLLKLNIKLIGDEEHHEDISMFIDKGYTVLIV</sequence>
<evidence type="ECO:0000313" key="2">
    <source>
        <dbReference type="EMBL" id="GGI73622.1"/>
    </source>
</evidence>
<dbReference type="EMBL" id="BMNM01000002">
    <property type="protein sequence ID" value="GGI73622.1"/>
    <property type="molecule type" value="Genomic_DNA"/>
</dbReference>
<dbReference type="OrthoDB" id="35259at2157"/>
<dbReference type="Proteomes" id="UP001060771">
    <property type="component" value="Chromosome"/>
</dbReference>
<evidence type="ECO:0000313" key="1">
    <source>
        <dbReference type="EMBL" id="BDR91496.1"/>
    </source>
</evidence>
<dbReference type="InterPro" id="IPR027396">
    <property type="entry name" value="DsrEFH-like"/>
</dbReference>
<reference evidence="1" key="4">
    <citation type="journal article" date="2023" name="Microbiol. Resour. Announc.">
        <title>Complete Genome Sequence of Vulcanisaeta souniana Strain IC-059, a Hyperthermophilic Archaeon Isolated from Hot Spring Water in Japan.</title>
        <authorList>
            <person name="Kato S."/>
            <person name="Itoh T."/>
            <person name="Wu L."/>
            <person name="Ma J."/>
            <person name="Ohkuma M."/>
        </authorList>
    </citation>
    <scope>NUCLEOTIDE SEQUENCE</scope>
    <source>
        <strain evidence="1">JCM 11219</strain>
    </source>
</reference>
<reference evidence="4" key="3">
    <citation type="submission" date="2022-09" db="EMBL/GenBank/DDBJ databases">
        <title>Complete genome sequence of Vulcanisaeta souniana.</title>
        <authorList>
            <person name="Kato S."/>
            <person name="Itoh T."/>
            <person name="Ohkuma M."/>
        </authorList>
    </citation>
    <scope>NUCLEOTIDE SEQUENCE [LARGE SCALE GENOMIC DNA]</scope>
    <source>
        <strain evidence="4">JCM 11219</strain>
    </source>
</reference>
<organism evidence="2 3">
    <name type="scientific">Vulcanisaeta souniana JCM 11219</name>
    <dbReference type="NCBI Taxonomy" id="1293586"/>
    <lineage>
        <taxon>Archaea</taxon>
        <taxon>Thermoproteota</taxon>
        <taxon>Thermoprotei</taxon>
        <taxon>Thermoproteales</taxon>
        <taxon>Thermoproteaceae</taxon>
        <taxon>Vulcanisaeta</taxon>
    </lineage>
</organism>